<evidence type="ECO:0000256" key="1">
    <source>
        <dbReference type="SAM" id="MobiDB-lite"/>
    </source>
</evidence>
<protein>
    <submittedName>
        <fullName evidence="3">Uncharacterized protein</fullName>
    </submittedName>
</protein>
<reference evidence="2 4" key="3">
    <citation type="journal article" date="2021" name="BMC Genomics">
        <title>Genome-resolved metagenome and metatranscriptome analyses of thermophilic composting reveal key bacterial players and their metabolic interactions.</title>
        <authorList>
            <person name="Braga L.P.P."/>
            <person name="Pereira R.V."/>
            <person name="Martins L.F."/>
            <person name="Moura L.M.S."/>
            <person name="Sanchez F.B."/>
            <person name="Patane J.S.L."/>
            <person name="da Silva A.M."/>
            <person name="Setubal J.C."/>
        </authorList>
    </citation>
    <scope>NUCLEOTIDE SEQUENCE [LARGE SCALE GENOMIC DNA]</scope>
    <source>
        <strain evidence="2">ZC4RG45</strain>
    </source>
</reference>
<dbReference type="EMBL" id="QGUI02000146">
    <property type="protein sequence ID" value="MFO7192932.1"/>
    <property type="molecule type" value="Genomic_DNA"/>
</dbReference>
<feature type="non-terminal residue" evidence="3">
    <location>
        <position position="1"/>
    </location>
</feature>
<dbReference type="STRING" id="1111738.GCA_000427905_01547"/>
<dbReference type="EMBL" id="QGUI01000080">
    <property type="protein sequence ID" value="PZN00580.1"/>
    <property type="molecule type" value="Genomic_DNA"/>
</dbReference>
<reference evidence="2" key="1">
    <citation type="submission" date="2018-05" db="EMBL/GenBank/DDBJ databases">
        <authorList>
            <person name="Moura L."/>
            <person name="Setubal J.C."/>
        </authorList>
    </citation>
    <scope>NUCLEOTIDE SEQUENCE</scope>
    <source>
        <strain evidence="2">ZC4RG45</strain>
    </source>
</reference>
<dbReference type="AlphaFoldDB" id="A0A2W4LHH0"/>
<gene>
    <name evidence="2" type="ORF">DIU77_011880</name>
    <name evidence="3" type="ORF">DIU77_03360</name>
</gene>
<evidence type="ECO:0000313" key="2">
    <source>
        <dbReference type="EMBL" id="MFO7192932.1"/>
    </source>
</evidence>
<reference evidence="2" key="4">
    <citation type="submission" date="2023-08" db="EMBL/GenBank/DDBJ databases">
        <authorList>
            <person name="Guima S.E.S."/>
            <person name="Martins L.F."/>
            <person name="Silva A.M."/>
            <person name="Setubal J.C."/>
        </authorList>
    </citation>
    <scope>NUCLEOTIDE SEQUENCE</scope>
    <source>
        <strain evidence="2">ZC4RG45</strain>
    </source>
</reference>
<evidence type="ECO:0000313" key="3">
    <source>
        <dbReference type="EMBL" id="PZN00580.1"/>
    </source>
</evidence>
<sequence length="170" mass="18102">QQVSGLPALAGIEHDGEVAAAPSPAAQRPGGAASSAGGASVRYQEPESSHRAMWTPDPCELAIIFYRRLADEPARALAMLGGRLSDDERQTLLTVWRTLDRVEVRDLRQLTDDRVRASVTMTTLGGGAYRVDHELRVDPPAIVDVILLSSQRLAGGPRAVEPGTPAVCGQ</sequence>
<evidence type="ECO:0000313" key="4">
    <source>
        <dbReference type="Proteomes" id="UP000249324"/>
    </source>
</evidence>
<feature type="region of interest" description="Disordered" evidence="1">
    <location>
        <begin position="14"/>
        <end position="52"/>
    </location>
</feature>
<dbReference type="Proteomes" id="UP000249324">
    <property type="component" value="Unassembled WGS sequence"/>
</dbReference>
<organism evidence="3">
    <name type="scientific">Thermocrispum agreste</name>
    <dbReference type="NCBI Taxonomy" id="37925"/>
    <lineage>
        <taxon>Bacteria</taxon>
        <taxon>Bacillati</taxon>
        <taxon>Actinomycetota</taxon>
        <taxon>Actinomycetes</taxon>
        <taxon>Pseudonocardiales</taxon>
        <taxon>Pseudonocardiaceae</taxon>
        <taxon>Thermocrispum</taxon>
    </lineage>
</organism>
<comment type="caution">
    <text evidence="3">The sequence shown here is derived from an EMBL/GenBank/DDBJ whole genome shotgun (WGS) entry which is preliminary data.</text>
</comment>
<proteinExistence type="predicted"/>
<accession>A0A2W4LHH0</accession>
<name>A0A2W4LHH0_9PSEU</name>
<reference evidence="3" key="2">
    <citation type="submission" date="2018-05" db="EMBL/GenBank/DDBJ databases">
        <authorList>
            <person name="Lanie J.A."/>
            <person name="Ng W.-L."/>
            <person name="Kazmierczak K.M."/>
            <person name="Andrzejewski T.M."/>
            <person name="Davidsen T.M."/>
            <person name="Wayne K.J."/>
            <person name="Tettelin H."/>
            <person name="Glass J.I."/>
            <person name="Rusch D."/>
            <person name="Podicherti R."/>
            <person name="Tsui H.-C.T."/>
            <person name="Winkler M.E."/>
        </authorList>
    </citation>
    <scope>NUCLEOTIDE SEQUENCE</scope>
    <source>
        <strain evidence="3">ZC4RG45</strain>
    </source>
</reference>
<feature type="compositionally biased region" description="Low complexity" evidence="1">
    <location>
        <begin position="19"/>
        <end position="40"/>
    </location>
</feature>